<evidence type="ECO:0000313" key="4">
    <source>
        <dbReference type="EMBL" id="CAD5121474.1"/>
    </source>
</evidence>
<name>A0A7I8W000_9ANNE</name>
<organism evidence="4 5">
    <name type="scientific">Dimorphilus gyrociliatus</name>
    <dbReference type="NCBI Taxonomy" id="2664684"/>
    <lineage>
        <taxon>Eukaryota</taxon>
        <taxon>Metazoa</taxon>
        <taxon>Spiralia</taxon>
        <taxon>Lophotrochozoa</taxon>
        <taxon>Annelida</taxon>
        <taxon>Polychaeta</taxon>
        <taxon>Polychaeta incertae sedis</taxon>
        <taxon>Dinophilidae</taxon>
        <taxon>Dimorphilus</taxon>
    </lineage>
</organism>
<feature type="compositionally biased region" description="Low complexity" evidence="1">
    <location>
        <begin position="142"/>
        <end position="157"/>
    </location>
</feature>
<feature type="chain" id="PRO_5029681908" evidence="3">
    <location>
        <begin position="20"/>
        <end position="310"/>
    </location>
</feature>
<dbReference type="Proteomes" id="UP000549394">
    <property type="component" value="Unassembled WGS sequence"/>
</dbReference>
<dbReference type="AlphaFoldDB" id="A0A7I8W000"/>
<gene>
    <name evidence="4" type="ORF">DGYR_LOCUS9423</name>
</gene>
<feature type="compositionally biased region" description="Polar residues" evidence="1">
    <location>
        <begin position="158"/>
        <end position="174"/>
    </location>
</feature>
<feature type="transmembrane region" description="Helical" evidence="2">
    <location>
        <begin position="262"/>
        <end position="284"/>
    </location>
</feature>
<feature type="region of interest" description="Disordered" evidence="1">
    <location>
        <begin position="83"/>
        <end position="180"/>
    </location>
</feature>
<accession>A0A7I8W000</accession>
<feature type="compositionally biased region" description="Low complexity" evidence="1">
    <location>
        <begin position="102"/>
        <end position="115"/>
    </location>
</feature>
<evidence type="ECO:0000313" key="5">
    <source>
        <dbReference type="Proteomes" id="UP000549394"/>
    </source>
</evidence>
<keyword evidence="3" id="KW-0732">Signal</keyword>
<reference evidence="4 5" key="1">
    <citation type="submission" date="2020-08" db="EMBL/GenBank/DDBJ databases">
        <authorList>
            <person name="Hejnol A."/>
        </authorList>
    </citation>
    <scope>NUCLEOTIDE SEQUENCE [LARGE SCALE GENOMIC DNA]</scope>
</reference>
<keyword evidence="5" id="KW-1185">Reference proteome</keyword>
<proteinExistence type="predicted"/>
<keyword evidence="2" id="KW-0812">Transmembrane</keyword>
<protein>
    <submittedName>
        <fullName evidence="4">DgyrCDS9980</fullName>
    </submittedName>
</protein>
<evidence type="ECO:0000256" key="3">
    <source>
        <dbReference type="SAM" id="SignalP"/>
    </source>
</evidence>
<keyword evidence="2" id="KW-1133">Transmembrane helix</keyword>
<evidence type="ECO:0000256" key="1">
    <source>
        <dbReference type="SAM" id="MobiDB-lite"/>
    </source>
</evidence>
<comment type="caution">
    <text evidence="4">The sequence shown here is derived from an EMBL/GenBank/DDBJ whole genome shotgun (WGS) entry which is preliminary data.</text>
</comment>
<feature type="region of interest" description="Disordered" evidence="1">
    <location>
        <begin position="193"/>
        <end position="221"/>
    </location>
</feature>
<dbReference type="EMBL" id="CAJFCJ010000014">
    <property type="protein sequence ID" value="CAD5121474.1"/>
    <property type="molecule type" value="Genomic_DNA"/>
</dbReference>
<dbReference type="OrthoDB" id="10071013at2759"/>
<feature type="compositionally biased region" description="Low complexity" evidence="1">
    <location>
        <begin position="193"/>
        <end position="220"/>
    </location>
</feature>
<feature type="signal peptide" evidence="3">
    <location>
        <begin position="1"/>
        <end position="19"/>
    </location>
</feature>
<evidence type="ECO:0000256" key="2">
    <source>
        <dbReference type="SAM" id="Phobius"/>
    </source>
</evidence>
<keyword evidence="2" id="KW-0472">Membrane</keyword>
<sequence length="310" mass="33261">MFKLIIIVPVCLLVLSVSSSPPIESRRNSTPNIQTTHEVIQTTKESMKETILNSTVSMKSTNSTNAKEPITVKGTTVKATIVTESGDVKSTPSTIRQPPKKLPSNSTLSPTPTTTKRTELPAVDSANKSESLKPSLTAPRLSTKSTPTTESENSTSENVQTRSSIPSNKQNFTTPLPEVKVNNGTLASTIPTTLTASSASSTSTASTTSIDSTASTASATKNDLQDDHYKKVTPLQEVPLANQSDIAVKASEASDKLTKGTLIALVSSLTFGLIFIIIVVIVVGKRVYEGYKRRHYTQIDYLVDGNYKQK</sequence>